<protein>
    <recommendedName>
        <fullName evidence="1">RNase H type-1 domain-containing protein</fullName>
    </recommendedName>
</protein>
<proteinExistence type="predicted"/>
<dbReference type="Pfam" id="PF13456">
    <property type="entry name" value="RVT_3"/>
    <property type="match status" value="1"/>
</dbReference>
<dbReference type="Proteomes" id="UP000266723">
    <property type="component" value="Unassembled WGS sequence"/>
</dbReference>
<accession>A0ABQ7BKY3</accession>
<name>A0ABQ7BKY3_BRACR</name>
<evidence type="ECO:0000313" key="3">
    <source>
        <dbReference type="Proteomes" id="UP000266723"/>
    </source>
</evidence>
<dbReference type="Gene3D" id="3.30.420.10">
    <property type="entry name" value="Ribonuclease H-like superfamily/Ribonuclease H"/>
    <property type="match status" value="1"/>
</dbReference>
<evidence type="ECO:0000259" key="1">
    <source>
        <dbReference type="Pfam" id="PF13456"/>
    </source>
</evidence>
<dbReference type="EMBL" id="QGKV02001507">
    <property type="protein sequence ID" value="KAF3532949.1"/>
    <property type="molecule type" value="Genomic_DNA"/>
</dbReference>
<feature type="domain" description="RNase H type-1" evidence="1">
    <location>
        <begin position="33"/>
        <end position="108"/>
    </location>
</feature>
<dbReference type="PANTHER" id="PTHR47074">
    <property type="entry name" value="BNAC02G40300D PROTEIN"/>
    <property type="match status" value="1"/>
</dbReference>
<dbReference type="InterPro" id="IPR036397">
    <property type="entry name" value="RNaseH_sf"/>
</dbReference>
<dbReference type="InterPro" id="IPR052929">
    <property type="entry name" value="RNase_H-like_EbsB-rel"/>
</dbReference>
<sequence>MRLGKLQILRRDLDGRLKHRKKQRNLPNHVVLLTVLIAEGLALREALARCRELGLRRIRCESDSRESHPELYGILSDVFSFSSSFDFISLSWIPRGMNKAADKFAKQCLVEEEAFMADT</sequence>
<dbReference type="InterPro" id="IPR002156">
    <property type="entry name" value="RNaseH_domain"/>
</dbReference>
<dbReference type="SUPFAM" id="SSF53098">
    <property type="entry name" value="Ribonuclease H-like"/>
    <property type="match status" value="1"/>
</dbReference>
<dbReference type="PANTHER" id="PTHR47074:SF11">
    <property type="entry name" value="REVERSE TRANSCRIPTASE-LIKE PROTEIN"/>
    <property type="match status" value="1"/>
</dbReference>
<organism evidence="2 3">
    <name type="scientific">Brassica cretica</name>
    <name type="common">Mustard</name>
    <dbReference type="NCBI Taxonomy" id="69181"/>
    <lineage>
        <taxon>Eukaryota</taxon>
        <taxon>Viridiplantae</taxon>
        <taxon>Streptophyta</taxon>
        <taxon>Embryophyta</taxon>
        <taxon>Tracheophyta</taxon>
        <taxon>Spermatophyta</taxon>
        <taxon>Magnoliopsida</taxon>
        <taxon>eudicotyledons</taxon>
        <taxon>Gunneridae</taxon>
        <taxon>Pentapetalae</taxon>
        <taxon>rosids</taxon>
        <taxon>malvids</taxon>
        <taxon>Brassicales</taxon>
        <taxon>Brassicaceae</taxon>
        <taxon>Brassiceae</taxon>
        <taxon>Brassica</taxon>
    </lineage>
</organism>
<evidence type="ECO:0000313" key="2">
    <source>
        <dbReference type="EMBL" id="KAF3532949.1"/>
    </source>
</evidence>
<dbReference type="InterPro" id="IPR012337">
    <property type="entry name" value="RNaseH-like_sf"/>
</dbReference>
<comment type="caution">
    <text evidence="2">The sequence shown here is derived from an EMBL/GenBank/DDBJ whole genome shotgun (WGS) entry which is preliminary data.</text>
</comment>
<keyword evidence="3" id="KW-1185">Reference proteome</keyword>
<reference evidence="2 3" key="1">
    <citation type="journal article" date="2020" name="BMC Genomics">
        <title>Intraspecific diversification of the crop wild relative Brassica cretica Lam. using demographic model selection.</title>
        <authorList>
            <person name="Kioukis A."/>
            <person name="Michalopoulou V.A."/>
            <person name="Briers L."/>
            <person name="Pirintsos S."/>
            <person name="Studholme D.J."/>
            <person name="Pavlidis P."/>
            <person name="Sarris P.F."/>
        </authorList>
    </citation>
    <scope>NUCLEOTIDE SEQUENCE [LARGE SCALE GENOMIC DNA]</scope>
    <source>
        <strain evidence="3">cv. PFS-1207/04</strain>
    </source>
</reference>
<gene>
    <name evidence="2" type="ORF">DY000_02038948</name>
</gene>